<dbReference type="Proteomes" id="UP000000814">
    <property type="component" value="Chromosome"/>
</dbReference>
<dbReference type="EMBL" id="AE001437">
    <property type="protein sequence ID" value="AAK81206.1"/>
    <property type="molecule type" value="Genomic_DNA"/>
</dbReference>
<dbReference type="Gene3D" id="2.60.40.1080">
    <property type="match status" value="2"/>
</dbReference>
<dbReference type="STRING" id="272562.CA_C3272"/>
<dbReference type="AlphaFoldDB" id="Q97E44"/>
<sequence length="701" mass="75559">MKKLKCKSLLSALACLTLLFTIIPVNAYKADTTVGITYDAHVQNIGWQNPWSSNGEEIGTDGKGLRVEAFKLKLTNAPSDAKIEYQAHVQNIGWQDWVSNGLEAGTDGKGLRVEALRIKLDNMPDYRVEYCAHVENIGWQDWVSDGAEAGTDGKGLRVEALKIRIVKKSHPDAVTLNKATENLTVGDTDTLSATVTPNNAENKSITWSSSNSNIVSVNNSGKISALAEGNAVITALTVDGQKAASCNVNVSKGDYPRVQYQTHVQNIGWQDPVTDGAEAGTEGQSLRIEALKLNILNAPVGAKINYQTHVENIGWQTPVSNGLEAGTDGKGLRIEALKISLENMPGYSIQYQTYVQNIGWQNWVSDGAEAGTDGQGLRIEALKIKIIKSINVASISLNKSTDTLTVGDTDSLSASFNPSNATNKNLSWTSSDPSKVYVDSNGKITAFGPGNAIITATSNDGNKQATCTVTVNQRVNTNPNEVTFADKNLDSAVRAVLNKPTGTLYKSDVLQIQSIDLTGKGLRSLNGIENLTNLQTLYLANNYIIDIAPLKNLTNLNTLVLDDNSVSDLSPLSSLNNLKSLSLPQNNFSDITPLKNLINLNHLDFSYNNVIDITPLKNLTNLVTLLASYNNINDISAITNVGNLQILGLNSNKINNLTPLNTLTNLNTLYISNNLVTHEGINTLKTALPNCTVIGDNEPSQ</sequence>
<keyword evidence="1" id="KW-0433">Leucine-rich repeat</keyword>
<dbReference type="PATRIC" id="fig|272562.8.peg.3450"/>
<dbReference type="Pfam" id="PF02368">
    <property type="entry name" value="Big_2"/>
    <property type="match status" value="2"/>
</dbReference>
<dbReference type="GeneID" id="44999767"/>
<dbReference type="PIR" id="C97302">
    <property type="entry name" value="C97302"/>
</dbReference>
<dbReference type="eggNOG" id="COG4886">
    <property type="taxonomic scope" value="Bacteria"/>
</dbReference>
<dbReference type="InterPro" id="IPR008964">
    <property type="entry name" value="Invasin/intimin_cell_adhesion"/>
</dbReference>
<keyword evidence="2" id="KW-0677">Repeat</keyword>
<dbReference type="InterPro" id="IPR050836">
    <property type="entry name" value="SDS22/Internalin_LRR"/>
</dbReference>
<protein>
    <submittedName>
        <fullName evidence="5">Possible surface protein, responsible for cell interaction contains cell adhesion domain and ChW-repeats</fullName>
    </submittedName>
</protein>
<organism evidence="5 6">
    <name type="scientific">Clostridium acetobutylicum (strain ATCC 824 / DSM 792 / JCM 1419 / IAM 19013 / LMG 5710 / NBRC 13948 / NRRL B-527 / VKM B-1787 / 2291 / W)</name>
    <dbReference type="NCBI Taxonomy" id="272562"/>
    <lineage>
        <taxon>Bacteria</taxon>
        <taxon>Bacillati</taxon>
        <taxon>Bacillota</taxon>
        <taxon>Clostridia</taxon>
        <taxon>Eubacteriales</taxon>
        <taxon>Clostridiaceae</taxon>
        <taxon>Clostridium</taxon>
    </lineage>
</organism>
<dbReference type="RefSeq" id="WP_010966546.1">
    <property type="nucleotide sequence ID" value="NC_003030.1"/>
</dbReference>
<evidence type="ECO:0000256" key="3">
    <source>
        <dbReference type="SAM" id="SignalP"/>
    </source>
</evidence>
<keyword evidence="6" id="KW-1185">Reference proteome</keyword>
<dbReference type="PANTHER" id="PTHR46652">
    <property type="entry name" value="LEUCINE-RICH REPEAT AND IQ DOMAIN-CONTAINING PROTEIN 1-RELATED"/>
    <property type="match status" value="1"/>
</dbReference>
<keyword evidence="3" id="KW-0732">Signal</keyword>
<dbReference type="PANTHER" id="PTHR46652:SF3">
    <property type="entry name" value="LEUCINE-RICH REPEAT-CONTAINING PROTEIN 9"/>
    <property type="match status" value="1"/>
</dbReference>
<feature type="chain" id="PRO_5038419078" evidence="3">
    <location>
        <begin position="28"/>
        <end position="701"/>
    </location>
</feature>
<evidence type="ECO:0000259" key="4">
    <source>
        <dbReference type="SMART" id="SM00635"/>
    </source>
</evidence>
<dbReference type="Gene3D" id="3.80.10.10">
    <property type="entry name" value="Ribonuclease Inhibitor"/>
    <property type="match status" value="1"/>
</dbReference>
<proteinExistence type="predicted"/>
<dbReference type="InterPro" id="IPR032675">
    <property type="entry name" value="LRR_dom_sf"/>
</dbReference>
<accession>Q97E44</accession>
<dbReference type="Pfam" id="PF07538">
    <property type="entry name" value="ChW"/>
    <property type="match status" value="6"/>
</dbReference>
<dbReference type="InterPro" id="IPR006637">
    <property type="entry name" value="ChW"/>
</dbReference>
<name>Q97E44_CLOAB</name>
<dbReference type="OrthoDB" id="9771173at2"/>
<dbReference type="InterPro" id="IPR001611">
    <property type="entry name" value="Leu-rich_rpt"/>
</dbReference>
<feature type="domain" description="BIG2" evidence="4">
    <location>
        <begin position="391"/>
        <end position="468"/>
    </location>
</feature>
<evidence type="ECO:0000313" key="6">
    <source>
        <dbReference type="Proteomes" id="UP000000814"/>
    </source>
</evidence>
<evidence type="ECO:0000313" key="5">
    <source>
        <dbReference type="EMBL" id="AAK81206.1"/>
    </source>
</evidence>
<gene>
    <name evidence="5" type="ordered locus">CA_C3272</name>
</gene>
<reference evidence="5 6" key="1">
    <citation type="journal article" date="2001" name="J. Bacteriol.">
        <title>Genome sequence and comparative analysis of the solvent-producing bacterium Clostridium acetobutylicum.</title>
        <authorList>
            <person name="Nolling J."/>
            <person name="Breton G."/>
            <person name="Omelchenko M.V."/>
            <person name="Makarova K.S."/>
            <person name="Zeng Q."/>
            <person name="Gibson R."/>
            <person name="Lee H.M."/>
            <person name="Dubois J."/>
            <person name="Qiu D."/>
            <person name="Hitti J."/>
            <person name="Wolf Y.I."/>
            <person name="Tatusov R.L."/>
            <person name="Sabathe F."/>
            <person name="Doucette-Stamm L."/>
            <person name="Soucaille P."/>
            <person name="Daly M.J."/>
            <person name="Bennett G.N."/>
            <person name="Koonin E.V."/>
            <person name="Smith D.R."/>
        </authorList>
    </citation>
    <scope>NUCLEOTIDE SEQUENCE [LARGE SCALE GENOMIC DNA]</scope>
    <source>
        <strain evidence="6">ATCC 824 / DSM 792 / JCM 1419 / LMG 5710 / VKM B-1787</strain>
    </source>
</reference>
<dbReference type="HOGENOM" id="CLU_335791_0_0_9"/>
<feature type="signal peptide" evidence="3">
    <location>
        <begin position="1"/>
        <end position="27"/>
    </location>
</feature>
<dbReference type="eggNOG" id="COG5492">
    <property type="taxonomic scope" value="Bacteria"/>
</dbReference>
<evidence type="ECO:0000256" key="1">
    <source>
        <dbReference type="ARBA" id="ARBA00022614"/>
    </source>
</evidence>
<feature type="domain" description="BIG2" evidence="4">
    <location>
        <begin position="170"/>
        <end position="247"/>
    </location>
</feature>
<dbReference type="SMART" id="SM00365">
    <property type="entry name" value="LRR_SD22"/>
    <property type="match status" value="5"/>
</dbReference>
<dbReference type="SMART" id="SM00635">
    <property type="entry name" value="BID_2"/>
    <property type="match status" value="2"/>
</dbReference>
<dbReference type="InterPro" id="IPR003343">
    <property type="entry name" value="Big_2"/>
</dbReference>
<dbReference type="KEGG" id="cac:CA_C3272"/>
<dbReference type="SMART" id="SM00728">
    <property type="entry name" value="ChW"/>
    <property type="match status" value="6"/>
</dbReference>
<evidence type="ECO:0000256" key="2">
    <source>
        <dbReference type="ARBA" id="ARBA00022737"/>
    </source>
</evidence>
<dbReference type="PROSITE" id="PS51450">
    <property type="entry name" value="LRR"/>
    <property type="match status" value="5"/>
</dbReference>
<dbReference type="SUPFAM" id="SSF52058">
    <property type="entry name" value="L domain-like"/>
    <property type="match status" value="1"/>
</dbReference>
<dbReference type="SUPFAM" id="SSF49373">
    <property type="entry name" value="Invasin/intimin cell-adhesion fragments"/>
    <property type="match status" value="2"/>
</dbReference>